<reference evidence="6 7" key="1">
    <citation type="journal article" date="2015" name="Antonie Van Leeuwenhoek">
        <title>Lampropedia puyangensis sp. nov., isolated from symptomatic bark of Populus ? euramericana canker and emended description of Lampropedia hyalina (Ehrenberg 1832) Lee et al. 2004.</title>
        <authorList>
            <person name="Li Y."/>
            <person name="Wang T."/>
            <person name="Piao C.G."/>
            <person name="Wang L.F."/>
            <person name="Tian G.Z."/>
            <person name="Zhu T.H."/>
            <person name="Guo M.W."/>
        </authorList>
    </citation>
    <scope>NUCLEOTIDE SEQUENCE [LARGE SCALE GENOMIC DNA]</scope>
    <source>
        <strain evidence="6 7">2-bin</strain>
    </source>
</reference>
<evidence type="ECO:0000259" key="5">
    <source>
        <dbReference type="PROSITE" id="PS50931"/>
    </source>
</evidence>
<dbReference type="InterPro" id="IPR000847">
    <property type="entry name" value="LysR_HTH_N"/>
</dbReference>
<proteinExistence type="inferred from homology"/>
<dbReference type="GO" id="GO:0000976">
    <property type="term" value="F:transcription cis-regulatory region binding"/>
    <property type="evidence" value="ECO:0007669"/>
    <property type="project" value="TreeGrafter"/>
</dbReference>
<keyword evidence="7" id="KW-1185">Reference proteome</keyword>
<dbReference type="InterPro" id="IPR036388">
    <property type="entry name" value="WH-like_DNA-bd_sf"/>
</dbReference>
<dbReference type="InterPro" id="IPR036390">
    <property type="entry name" value="WH_DNA-bd_sf"/>
</dbReference>
<dbReference type="PANTHER" id="PTHR30126">
    <property type="entry name" value="HTH-TYPE TRANSCRIPTIONAL REGULATOR"/>
    <property type="match status" value="1"/>
</dbReference>
<dbReference type="Pfam" id="PF00126">
    <property type="entry name" value="HTH_1"/>
    <property type="match status" value="1"/>
</dbReference>
<evidence type="ECO:0000256" key="2">
    <source>
        <dbReference type="ARBA" id="ARBA00023015"/>
    </source>
</evidence>
<dbReference type="Proteomes" id="UP000308917">
    <property type="component" value="Unassembled WGS sequence"/>
</dbReference>
<dbReference type="PANTHER" id="PTHR30126:SF6">
    <property type="entry name" value="HTH-TYPE TRANSCRIPTIONAL REGULATOR CYSB-RELATED"/>
    <property type="match status" value="1"/>
</dbReference>
<sequence length="307" mass="34625">MNFQQLRSVRETIRCNFNLTEVANTLYTSQPGVSRHIRELEEELGVEIFERHGKRLIGLTDIGHQVARYVERTLREAQNITTASNNYTARDSGTLTIATTHTQARYALPKVVLEFRKRFPNVTLALQQGSPRQIVEALREGRADIGFASEALHRQTDFVHFSAYTWLHRVITPLGHPLTQLEHPTLADLAQYPIITYEQGFTGRHRVDEAFYKEGLTPQVIMTAIDADTIKTYVQLGIGIGLVAEHAYDPIKDDGLHCFTQTQLIAPNTATLAVREGVYLRDYGVAFIKAVAPQISTQEILERIGRS</sequence>
<dbReference type="Gene3D" id="1.10.10.10">
    <property type="entry name" value="Winged helix-like DNA-binding domain superfamily/Winged helix DNA-binding domain"/>
    <property type="match status" value="1"/>
</dbReference>
<feature type="domain" description="HTH lysR-type" evidence="5">
    <location>
        <begin position="1"/>
        <end position="59"/>
    </location>
</feature>
<evidence type="ECO:0000313" key="6">
    <source>
        <dbReference type="EMBL" id="THT98089.1"/>
    </source>
</evidence>
<evidence type="ECO:0000256" key="1">
    <source>
        <dbReference type="ARBA" id="ARBA00009437"/>
    </source>
</evidence>
<dbReference type="PRINTS" id="PR00039">
    <property type="entry name" value="HTHLYSR"/>
</dbReference>
<keyword evidence="4" id="KW-0804">Transcription</keyword>
<comment type="caution">
    <text evidence="6">The sequence shown here is derived from an EMBL/GenBank/DDBJ whole genome shotgun (WGS) entry which is preliminary data.</text>
</comment>
<dbReference type="CDD" id="cd08413">
    <property type="entry name" value="PBP2_CysB_like"/>
    <property type="match status" value="1"/>
</dbReference>
<dbReference type="SUPFAM" id="SSF53850">
    <property type="entry name" value="Periplasmic binding protein-like II"/>
    <property type="match status" value="1"/>
</dbReference>
<evidence type="ECO:0000313" key="7">
    <source>
        <dbReference type="Proteomes" id="UP000308917"/>
    </source>
</evidence>
<accession>A0A4S8ET64</accession>
<keyword evidence="3" id="KW-0238">DNA-binding</keyword>
<name>A0A4S8ET64_9BURK</name>
<dbReference type="PROSITE" id="PS50931">
    <property type="entry name" value="HTH_LYSR"/>
    <property type="match status" value="1"/>
</dbReference>
<protein>
    <submittedName>
        <fullName evidence="6">LysR family transcriptional regulator</fullName>
    </submittedName>
</protein>
<evidence type="ECO:0000256" key="3">
    <source>
        <dbReference type="ARBA" id="ARBA00023125"/>
    </source>
</evidence>
<dbReference type="Pfam" id="PF03466">
    <property type="entry name" value="LysR_substrate"/>
    <property type="match status" value="1"/>
</dbReference>
<dbReference type="RefSeq" id="WP_136574571.1">
    <property type="nucleotide sequence ID" value="NZ_STFG01000023.1"/>
</dbReference>
<dbReference type="AlphaFoldDB" id="A0A4S8ET64"/>
<dbReference type="InterPro" id="IPR005119">
    <property type="entry name" value="LysR_subst-bd"/>
</dbReference>
<dbReference type="OrthoDB" id="5297026at2"/>
<comment type="similarity">
    <text evidence="1">Belongs to the LysR transcriptional regulatory family.</text>
</comment>
<dbReference type="GO" id="GO:0019344">
    <property type="term" value="P:cysteine biosynthetic process"/>
    <property type="evidence" value="ECO:0007669"/>
    <property type="project" value="TreeGrafter"/>
</dbReference>
<dbReference type="InterPro" id="IPR037423">
    <property type="entry name" value="CysB_PBP2"/>
</dbReference>
<organism evidence="6 7">
    <name type="scientific">Lampropedia puyangensis</name>
    <dbReference type="NCBI Taxonomy" id="1330072"/>
    <lineage>
        <taxon>Bacteria</taxon>
        <taxon>Pseudomonadati</taxon>
        <taxon>Pseudomonadota</taxon>
        <taxon>Betaproteobacteria</taxon>
        <taxon>Burkholderiales</taxon>
        <taxon>Comamonadaceae</taxon>
        <taxon>Lampropedia</taxon>
    </lineage>
</organism>
<evidence type="ECO:0000256" key="4">
    <source>
        <dbReference type="ARBA" id="ARBA00023163"/>
    </source>
</evidence>
<dbReference type="GO" id="GO:0003700">
    <property type="term" value="F:DNA-binding transcription factor activity"/>
    <property type="evidence" value="ECO:0007669"/>
    <property type="project" value="InterPro"/>
</dbReference>
<dbReference type="Gene3D" id="3.40.190.10">
    <property type="entry name" value="Periplasmic binding protein-like II"/>
    <property type="match status" value="2"/>
</dbReference>
<dbReference type="SUPFAM" id="SSF46785">
    <property type="entry name" value="Winged helix' DNA-binding domain"/>
    <property type="match status" value="1"/>
</dbReference>
<gene>
    <name evidence="6" type="ORF">E9531_14915</name>
</gene>
<dbReference type="EMBL" id="STFG01000023">
    <property type="protein sequence ID" value="THT98089.1"/>
    <property type="molecule type" value="Genomic_DNA"/>
</dbReference>
<keyword evidence="2" id="KW-0805">Transcription regulation</keyword>